<evidence type="ECO:0000256" key="2">
    <source>
        <dbReference type="ARBA" id="ARBA00005510"/>
    </source>
</evidence>
<evidence type="ECO:0000256" key="5">
    <source>
        <dbReference type="ARBA" id="ARBA00023242"/>
    </source>
</evidence>
<evidence type="ECO:0000313" key="8">
    <source>
        <dbReference type="EMBL" id="BAJ88735.1"/>
    </source>
</evidence>
<dbReference type="EMBL" id="AK357521">
    <property type="protein sequence ID" value="BAJ88735.1"/>
    <property type="molecule type" value="mRNA"/>
</dbReference>
<dbReference type="Pfam" id="PF00010">
    <property type="entry name" value="HLH"/>
    <property type="match status" value="1"/>
</dbReference>
<dbReference type="GO" id="GO:0005634">
    <property type="term" value="C:nucleus"/>
    <property type="evidence" value="ECO:0007669"/>
    <property type="project" value="UniProtKB-SubCell"/>
</dbReference>
<dbReference type="PANTHER" id="PTHR45914:SF40">
    <property type="entry name" value="TRANSCRIPTION FACTOR LATE FLOWERING"/>
    <property type="match status" value="1"/>
</dbReference>
<feature type="region of interest" description="Disordered" evidence="6">
    <location>
        <begin position="274"/>
        <end position="308"/>
    </location>
</feature>
<evidence type="ECO:0000256" key="4">
    <source>
        <dbReference type="ARBA" id="ARBA00023163"/>
    </source>
</evidence>
<feature type="non-terminal residue" evidence="8">
    <location>
        <position position="1"/>
    </location>
</feature>
<dbReference type="AlphaFoldDB" id="F2D0W4"/>
<dbReference type="InterPro" id="IPR036638">
    <property type="entry name" value="HLH_DNA-bd_sf"/>
</dbReference>
<dbReference type="GO" id="GO:0046983">
    <property type="term" value="F:protein dimerization activity"/>
    <property type="evidence" value="ECO:0007669"/>
    <property type="project" value="InterPro"/>
</dbReference>
<keyword evidence="4" id="KW-0804">Transcription</keyword>
<dbReference type="CDD" id="cd11454">
    <property type="entry name" value="bHLH_AtIND_like"/>
    <property type="match status" value="1"/>
</dbReference>
<sequence>QRWDRVLLAGPPEAAAHVQYMDAFGWSTQPTATVPSCPSDDALLAAFLGAGSFEDLRSAGAGDGTVSSDAYHGGLDLTSCHSDLSLLRCQDGPTLPCHGDASSHAFLDSVGCLFPALAGAHDGLHDRFAFVPDEAARAAGSNAAFSGYSTTTGGGGGNVSSGESNTYGGGGHETEVASPPCAVSRRAQQITQLAPPPTKRNKVPEKHLAPAASLTAAVTVEATERWGTNRAASPTTSIAFGHGGGRRGYEPDTEAIAQVKEMIYRAAAMRPLPSLTGASAGDPTHEPSPSKPRRRKNVRISSDPQTVAARLRREKVSERLRALQRLVPGGSKMDTASMLDEAASYLKFLKSQLAALEALGGGGGSADDDGRYSSLQRYTGRNFNPSSHGIGGAGSTVLSFGRDGVAGYVKSSRNMNMQL</sequence>
<dbReference type="PROSITE" id="PS50888">
    <property type="entry name" value="BHLH"/>
    <property type="match status" value="1"/>
</dbReference>
<evidence type="ECO:0000259" key="7">
    <source>
        <dbReference type="PROSITE" id="PS50888"/>
    </source>
</evidence>
<dbReference type="Gene3D" id="4.10.280.10">
    <property type="entry name" value="Helix-loop-helix DNA-binding domain"/>
    <property type="match status" value="1"/>
</dbReference>
<comment type="similarity">
    <text evidence="2">Belongs to the bHLH protein family.</text>
</comment>
<dbReference type="InterPro" id="IPR011598">
    <property type="entry name" value="bHLH_dom"/>
</dbReference>
<feature type="domain" description="BHLH" evidence="7">
    <location>
        <begin position="300"/>
        <end position="349"/>
    </location>
</feature>
<dbReference type="GO" id="GO:0003700">
    <property type="term" value="F:DNA-binding transcription factor activity"/>
    <property type="evidence" value="ECO:0007669"/>
    <property type="project" value="InterPro"/>
</dbReference>
<name>F2D0W4_HORVV</name>
<dbReference type="PANTHER" id="PTHR45914">
    <property type="entry name" value="TRANSCRIPTION FACTOR HEC3-RELATED"/>
    <property type="match status" value="1"/>
</dbReference>
<dbReference type="InterPro" id="IPR045843">
    <property type="entry name" value="IND-like"/>
</dbReference>
<dbReference type="SUPFAM" id="SSF47459">
    <property type="entry name" value="HLH, helix-loop-helix DNA-binding domain"/>
    <property type="match status" value="1"/>
</dbReference>
<dbReference type="SMART" id="SM00353">
    <property type="entry name" value="HLH"/>
    <property type="match status" value="1"/>
</dbReference>
<keyword evidence="5" id="KW-0539">Nucleus</keyword>
<comment type="subcellular location">
    <subcellularLocation>
        <location evidence="1">Nucleus</location>
    </subcellularLocation>
</comment>
<evidence type="ECO:0000256" key="6">
    <source>
        <dbReference type="SAM" id="MobiDB-lite"/>
    </source>
</evidence>
<evidence type="ECO:0000256" key="1">
    <source>
        <dbReference type="ARBA" id="ARBA00004123"/>
    </source>
</evidence>
<protein>
    <submittedName>
        <fullName evidence="8">Predicted protein</fullName>
    </submittedName>
</protein>
<proteinExistence type="evidence at transcript level"/>
<evidence type="ECO:0000256" key="3">
    <source>
        <dbReference type="ARBA" id="ARBA00023015"/>
    </source>
</evidence>
<reference evidence="8" key="1">
    <citation type="journal article" date="2011" name="Plant Physiol.">
        <title>Comprehensive sequence analysis of 24,783 barley full-length cDNAs derived from 12 clone libraries.</title>
        <authorList>
            <person name="Matsumoto T."/>
            <person name="Tanaka T."/>
            <person name="Sakai H."/>
            <person name="Amano N."/>
            <person name="Kanamori H."/>
            <person name="Kurita K."/>
            <person name="Kikuta A."/>
            <person name="Kamiya K."/>
            <person name="Yamamoto M."/>
            <person name="Ikawa H."/>
            <person name="Fujii N."/>
            <person name="Hori K."/>
            <person name="Itoh T."/>
            <person name="Sato K."/>
        </authorList>
    </citation>
    <scope>NUCLEOTIDE SEQUENCE</scope>
    <source>
        <tissue evidence="8">Shoot</tissue>
    </source>
</reference>
<organism evidence="8">
    <name type="scientific">Hordeum vulgare subsp. vulgare</name>
    <name type="common">Domesticated barley</name>
    <dbReference type="NCBI Taxonomy" id="112509"/>
    <lineage>
        <taxon>Eukaryota</taxon>
        <taxon>Viridiplantae</taxon>
        <taxon>Streptophyta</taxon>
        <taxon>Embryophyta</taxon>
        <taxon>Tracheophyta</taxon>
        <taxon>Spermatophyta</taxon>
        <taxon>Magnoliopsida</taxon>
        <taxon>Liliopsida</taxon>
        <taxon>Poales</taxon>
        <taxon>Poaceae</taxon>
        <taxon>BOP clade</taxon>
        <taxon>Pooideae</taxon>
        <taxon>Triticodae</taxon>
        <taxon>Triticeae</taxon>
        <taxon>Hordeinae</taxon>
        <taxon>Hordeum</taxon>
    </lineage>
</organism>
<keyword evidence="3" id="KW-0805">Transcription regulation</keyword>
<accession>F2D0W4</accession>